<evidence type="ECO:0000313" key="2">
    <source>
        <dbReference type="EMBL" id="CAD8194286.1"/>
    </source>
</evidence>
<keyword evidence="3" id="KW-1185">Reference proteome</keyword>
<feature type="transmembrane region" description="Helical" evidence="1">
    <location>
        <begin position="211"/>
        <end position="229"/>
    </location>
</feature>
<organism evidence="2 3">
    <name type="scientific">Paramecium pentaurelia</name>
    <dbReference type="NCBI Taxonomy" id="43138"/>
    <lineage>
        <taxon>Eukaryota</taxon>
        <taxon>Sar</taxon>
        <taxon>Alveolata</taxon>
        <taxon>Ciliophora</taxon>
        <taxon>Intramacronucleata</taxon>
        <taxon>Oligohymenophorea</taxon>
        <taxon>Peniculida</taxon>
        <taxon>Parameciidae</taxon>
        <taxon>Paramecium</taxon>
    </lineage>
</organism>
<dbReference type="PANTHER" id="PTHR12931">
    <property type="entry name" value="UBIQUITIN THIOLESTERASE PROTEIN OTUB"/>
    <property type="match status" value="1"/>
</dbReference>
<dbReference type="CDD" id="cd22749">
    <property type="entry name" value="Otubain_C65"/>
    <property type="match status" value="1"/>
</dbReference>
<dbReference type="GO" id="GO:0004843">
    <property type="term" value="F:cysteine-type deubiquitinase activity"/>
    <property type="evidence" value="ECO:0007669"/>
    <property type="project" value="TreeGrafter"/>
</dbReference>
<keyword evidence="1" id="KW-0812">Transmembrane</keyword>
<dbReference type="InterPro" id="IPR019400">
    <property type="entry name" value="Peptidase_C65_otubain"/>
</dbReference>
<dbReference type="AlphaFoldDB" id="A0A8S1X6J6"/>
<gene>
    <name evidence="2" type="ORF">PPENT_87.1.T1060118</name>
</gene>
<dbReference type="GO" id="GO:0005634">
    <property type="term" value="C:nucleus"/>
    <property type="evidence" value="ECO:0007669"/>
    <property type="project" value="TreeGrafter"/>
</dbReference>
<dbReference type="EMBL" id="CAJJDO010000106">
    <property type="protein sequence ID" value="CAD8194286.1"/>
    <property type="molecule type" value="Genomic_DNA"/>
</dbReference>
<evidence type="ECO:0000256" key="1">
    <source>
        <dbReference type="SAM" id="Phobius"/>
    </source>
</evidence>
<dbReference type="Pfam" id="PF10275">
    <property type="entry name" value="Peptidase_C65"/>
    <property type="match status" value="1"/>
</dbReference>
<keyword evidence="1" id="KW-0472">Membrane</keyword>
<dbReference type="Proteomes" id="UP000689195">
    <property type="component" value="Unassembled WGS sequence"/>
</dbReference>
<dbReference type="GO" id="GO:0043130">
    <property type="term" value="F:ubiquitin binding"/>
    <property type="evidence" value="ECO:0007669"/>
    <property type="project" value="TreeGrafter"/>
</dbReference>
<keyword evidence="1" id="KW-1133">Transmembrane helix</keyword>
<evidence type="ECO:0000313" key="3">
    <source>
        <dbReference type="Proteomes" id="UP000689195"/>
    </source>
</evidence>
<name>A0A8S1X6J6_9CILI</name>
<reference evidence="2" key="1">
    <citation type="submission" date="2021-01" db="EMBL/GenBank/DDBJ databases">
        <authorList>
            <consortium name="Genoscope - CEA"/>
            <person name="William W."/>
        </authorList>
    </citation>
    <scope>NUCLEOTIDE SEQUENCE</scope>
</reference>
<accession>A0A8S1X6J6</accession>
<proteinExistence type="predicted"/>
<comment type="caution">
    <text evidence="2">The sequence shown here is derived from an EMBL/GenBank/DDBJ whole genome shotgun (WGS) entry which is preliminary data.</text>
</comment>
<dbReference type="GO" id="GO:0071108">
    <property type="term" value="P:protein K48-linked deubiquitination"/>
    <property type="evidence" value="ECO:0007669"/>
    <property type="project" value="TreeGrafter"/>
</dbReference>
<dbReference type="PANTHER" id="PTHR12931:SF15">
    <property type="entry name" value="UBIQUITIN THIOESTERASE OTUBAIN-LIKE"/>
    <property type="match status" value="1"/>
</dbReference>
<dbReference type="OrthoDB" id="18915at2759"/>
<feature type="transmembrane region" description="Helical" evidence="1">
    <location>
        <begin position="271"/>
        <end position="290"/>
    </location>
</feature>
<protein>
    <submittedName>
        <fullName evidence="2">Uncharacterized protein</fullName>
    </submittedName>
</protein>
<sequence length="309" mass="37574">MSQQSSNQYAYNQELYEQHIKQLDKIKNQIEAQDQFIITQPIEPQILESEYLENQGFLKKVNKISQSYPFFRRMRRDGSCFYRAVLFRIFEYIFNQKISKYQLNLADLTAVGYELIVIDDFYDDIMKQIKLCPNNINKQGIVDAFCNKVTSDYLIMCMKMMTSFYIKANSFIQEVTQKQEQLQYFVNKKLIQLIRKQIKFKSYHCITTYKFQLGCSIWMGILPSSMPLFFKFQKMQIQILYLLIDYKDLDIMTFFIQNDVIYYHFHFYNKIIILIFHLIFLCWLLQYNVLRDQFIFFEQRNLFYFLVII</sequence>